<feature type="chain" id="PRO_5045135369" description="Chaplin domain-containing protein" evidence="1">
    <location>
        <begin position="32"/>
        <end position="70"/>
    </location>
</feature>
<dbReference type="EMBL" id="JAVRFI010000019">
    <property type="protein sequence ID" value="MDT0452319.1"/>
    <property type="molecule type" value="Genomic_DNA"/>
</dbReference>
<feature type="signal peptide" evidence="1">
    <location>
        <begin position="1"/>
        <end position="31"/>
    </location>
</feature>
<proteinExistence type="predicted"/>
<comment type="caution">
    <text evidence="2">The sequence shown here is derived from an EMBL/GenBank/DDBJ whole genome shotgun (WGS) entry which is preliminary data.</text>
</comment>
<evidence type="ECO:0008006" key="4">
    <source>
        <dbReference type="Google" id="ProtNLM"/>
    </source>
</evidence>
<keyword evidence="1" id="KW-0732">Signal</keyword>
<gene>
    <name evidence="2" type="ORF">RM609_25005</name>
</gene>
<reference evidence="2" key="1">
    <citation type="submission" date="2024-05" db="EMBL/GenBank/DDBJ databases">
        <title>30 novel species of actinomycetes from the DSMZ collection.</title>
        <authorList>
            <person name="Nouioui I."/>
        </authorList>
    </citation>
    <scope>NUCLEOTIDE SEQUENCE</scope>
    <source>
        <strain evidence="2">DSM 40473</strain>
    </source>
</reference>
<protein>
    <recommendedName>
        <fullName evidence="4">Chaplin domain-containing protein</fullName>
    </recommendedName>
</protein>
<organism evidence="2 3">
    <name type="scientific">Streptomyces hesseae</name>
    <dbReference type="NCBI Taxonomy" id="3075519"/>
    <lineage>
        <taxon>Bacteria</taxon>
        <taxon>Bacillati</taxon>
        <taxon>Actinomycetota</taxon>
        <taxon>Actinomycetes</taxon>
        <taxon>Kitasatosporales</taxon>
        <taxon>Streptomycetaceae</taxon>
        <taxon>Streptomyces</taxon>
    </lineage>
</organism>
<dbReference type="Proteomes" id="UP001180531">
    <property type="component" value="Unassembled WGS sequence"/>
</dbReference>
<evidence type="ECO:0000313" key="2">
    <source>
        <dbReference type="EMBL" id="MDT0452319.1"/>
    </source>
</evidence>
<sequence>MKHTLRRALTTAAAAFLLGLGGAALATPAHAEVDGTVLGGLATVHDDGSTDVGVLGTNLVHLPNPLEGSI</sequence>
<evidence type="ECO:0000256" key="1">
    <source>
        <dbReference type="SAM" id="SignalP"/>
    </source>
</evidence>
<evidence type="ECO:0000313" key="3">
    <source>
        <dbReference type="Proteomes" id="UP001180531"/>
    </source>
</evidence>
<accession>A0ABU2STI9</accession>
<dbReference type="PROSITE" id="PS51318">
    <property type="entry name" value="TAT"/>
    <property type="match status" value="1"/>
</dbReference>
<keyword evidence="3" id="KW-1185">Reference proteome</keyword>
<dbReference type="RefSeq" id="WP_311613803.1">
    <property type="nucleotide sequence ID" value="NZ_JAVRFI010000019.1"/>
</dbReference>
<name>A0ABU2STI9_9ACTN</name>
<dbReference type="InterPro" id="IPR006311">
    <property type="entry name" value="TAT_signal"/>
</dbReference>